<evidence type="ECO:0000313" key="4">
    <source>
        <dbReference type="EMBL" id="NEL52633.1"/>
    </source>
</evidence>
<dbReference type="RefSeq" id="WP_152731735.1">
    <property type="nucleotide sequence ID" value="NZ_JAABOZ010000006.1"/>
</dbReference>
<keyword evidence="4" id="KW-0012">Acyltransferase</keyword>
<dbReference type="Proteomes" id="UP000470470">
    <property type="component" value="Unassembled WGS sequence"/>
</dbReference>
<keyword evidence="5" id="KW-1185">Reference proteome</keyword>
<dbReference type="InterPro" id="IPR050879">
    <property type="entry name" value="Acyltransferase_3"/>
</dbReference>
<feature type="transmembrane region" description="Helical" evidence="2">
    <location>
        <begin position="252"/>
        <end position="272"/>
    </location>
</feature>
<keyword evidence="4" id="KW-0808">Transferase</keyword>
<gene>
    <name evidence="4" type="ORF">G1H19_01210</name>
</gene>
<feature type="domain" description="Acyltransferase 3" evidence="3">
    <location>
        <begin position="16"/>
        <end position="363"/>
    </location>
</feature>
<dbReference type="Pfam" id="PF01757">
    <property type="entry name" value="Acyl_transf_3"/>
    <property type="match status" value="1"/>
</dbReference>
<feature type="transmembrane region" description="Helical" evidence="2">
    <location>
        <begin position="97"/>
        <end position="116"/>
    </location>
</feature>
<feature type="transmembrane region" description="Helical" evidence="2">
    <location>
        <begin position="165"/>
        <end position="185"/>
    </location>
</feature>
<feature type="transmembrane region" description="Helical" evidence="2">
    <location>
        <begin position="20"/>
        <end position="36"/>
    </location>
</feature>
<evidence type="ECO:0000313" key="5">
    <source>
        <dbReference type="Proteomes" id="UP000470470"/>
    </source>
</evidence>
<feature type="transmembrane region" description="Helical" evidence="2">
    <location>
        <begin position="192"/>
        <end position="208"/>
    </location>
</feature>
<feature type="region of interest" description="Disordered" evidence="1">
    <location>
        <begin position="404"/>
        <end position="442"/>
    </location>
</feature>
<keyword evidence="2" id="KW-0472">Membrane</keyword>
<dbReference type="EMBL" id="JAAGWK010000003">
    <property type="protein sequence ID" value="NEL52633.1"/>
    <property type="molecule type" value="Genomic_DNA"/>
</dbReference>
<feature type="transmembrane region" description="Helical" evidence="2">
    <location>
        <begin position="284"/>
        <end position="303"/>
    </location>
</feature>
<evidence type="ECO:0000259" key="3">
    <source>
        <dbReference type="Pfam" id="PF01757"/>
    </source>
</evidence>
<dbReference type="AlphaFoldDB" id="A0A7K3WAS7"/>
<accession>A0A7K3WAS7</accession>
<reference evidence="4 5" key="1">
    <citation type="submission" date="2020-02" db="EMBL/GenBank/DDBJ databases">
        <title>The whole genome sequence of CPCC 205119.</title>
        <authorList>
            <person name="Jiang Z."/>
        </authorList>
    </citation>
    <scope>NUCLEOTIDE SEQUENCE [LARGE SCALE GENOMIC DNA]</scope>
    <source>
        <strain evidence="4 5">CPCC 205119</strain>
    </source>
</reference>
<dbReference type="InterPro" id="IPR002656">
    <property type="entry name" value="Acyl_transf_3_dom"/>
</dbReference>
<keyword evidence="2" id="KW-0812">Transmembrane</keyword>
<dbReference type="PANTHER" id="PTHR23028:SF53">
    <property type="entry name" value="ACYL_TRANSF_3 DOMAIN-CONTAINING PROTEIN"/>
    <property type="match status" value="1"/>
</dbReference>
<evidence type="ECO:0000256" key="2">
    <source>
        <dbReference type="SAM" id="Phobius"/>
    </source>
</evidence>
<dbReference type="PANTHER" id="PTHR23028">
    <property type="entry name" value="ACETYLTRANSFERASE"/>
    <property type="match status" value="1"/>
</dbReference>
<name>A0A7K3WAS7_9ACTN</name>
<feature type="compositionally biased region" description="Basic and acidic residues" evidence="1">
    <location>
        <begin position="429"/>
        <end position="441"/>
    </location>
</feature>
<protein>
    <submittedName>
        <fullName evidence="4">Acyltransferase</fullName>
    </submittedName>
</protein>
<feature type="transmembrane region" description="Helical" evidence="2">
    <location>
        <begin position="220"/>
        <end position="240"/>
    </location>
</feature>
<evidence type="ECO:0000256" key="1">
    <source>
        <dbReference type="SAM" id="MobiDB-lite"/>
    </source>
</evidence>
<sequence>MTEAPSTDSPLRGEIKALTGLRIVAAVWVVAFHFMFTPGESYRFVWEPWRPLLNTGALGVDLFFVLSGFVITLSYLDKMGARPTVRSFVGFCWARICRVWPVYALVTTLFGGWLVYRAGRVGEGAAAFQAVQPVVDVEHYIEQLLMVQLWDQSAFDGSSWVGPGWSISAEWAAYVCFPLVVLVLWRLRRLPAPVLMTLAVLCLAPIAWRCLTVGDPYYPWSWAVRIGGGFAAGALTCLAVRRLRITPRVQLIGSRVAIAALAQILLGLWWGFQRGGGENNFGGIVVVLFPVLVGALAISRGGLARALGTDALVHGGRISFSLYLVHIPVFEVFRSAMEWYPTVAPGTPLQTLLAPQVFLGSFVLAHLCYRFVEEPSRLWLRDRGPGRWARSAPAADLAVAAPAPALSGEHGRRAGTRTTVPPTLPGPRRHPDLGERVDGDRVLTSAWRATQATGSDSSAA</sequence>
<dbReference type="GO" id="GO:0016020">
    <property type="term" value="C:membrane"/>
    <property type="evidence" value="ECO:0007669"/>
    <property type="project" value="TreeGrafter"/>
</dbReference>
<dbReference type="GO" id="GO:0009103">
    <property type="term" value="P:lipopolysaccharide biosynthetic process"/>
    <property type="evidence" value="ECO:0007669"/>
    <property type="project" value="TreeGrafter"/>
</dbReference>
<proteinExistence type="predicted"/>
<keyword evidence="2" id="KW-1133">Transmembrane helix</keyword>
<dbReference type="GO" id="GO:0016747">
    <property type="term" value="F:acyltransferase activity, transferring groups other than amino-acyl groups"/>
    <property type="evidence" value="ECO:0007669"/>
    <property type="project" value="InterPro"/>
</dbReference>
<comment type="caution">
    <text evidence="4">The sequence shown here is derived from an EMBL/GenBank/DDBJ whole genome shotgun (WGS) entry which is preliminary data.</text>
</comment>
<organism evidence="4 5">
    <name type="scientific">Goekera deserti</name>
    <dbReference type="NCBI Taxonomy" id="2497753"/>
    <lineage>
        <taxon>Bacteria</taxon>
        <taxon>Bacillati</taxon>
        <taxon>Actinomycetota</taxon>
        <taxon>Actinomycetes</taxon>
        <taxon>Geodermatophilales</taxon>
        <taxon>Geodermatophilaceae</taxon>
        <taxon>Goekera</taxon>
    </lineage>
</organism>
<feature type="transmembrane region" description="Helical" evidence="2">
    <location>
        <begin position="56"/>
        <end position="76"/>
    </location>
</feature>